<dbReference type="Proteomes" id="UP001283341">
    <property type="component" value="Unassembled WGS sequence"/>
</dbReference>
<comment type="caution">
    <text evidence="2">The sequence shown here is derived from an EMBL/GenBank/DDBJ whole genome shotgun (WGS) entry which is preliminary data.</text>
</comment>
<reference evidence="2" key="2">
    <citation type="submission" date="2023-06" db="EMBL/GenBank/DDBJ databases">
        <authorList>
            <consortium name="Lawrence Berkeley National Laboratory"/>
            <person name="Haridas S."/>
            <person name="Hensen N."/>
            <person name="Bonometti L."/>
            <person name="Westerberg I."/>
            <person name="Brannstrom I.O."/>
            <person name="Guillou S."/>
            <person name="Cros-Aarteil S."/>
            <person name="Calhoun S."/>
            <person name="Kuo A."/>
            <person name="Mondo S."/>
            <person name="Pangilinan J."/>
            <person name="Riley R."/>
            <person name="Labutti K."/>
            <person name="Andreopoulos B."/>
            <person name="Lipzen A."/>
            <person name="Chen C."/>
            <person name="Yanf M."/>
            <person name="Daum C."/>
            <person name="Ng V."/>
            <person name="Clum A."/>
            <person name="Steindorff A."/>
            <person name="Ohm R."/>
            <person name="Martin F."/>
            <person name="Silar P."/>
            <person name="Natvig D."/>
            <person name="Lalanne C."/>
            <person name="Gautier V."/>
            <person name="Ament-Velasquez S.L."/>
            <person name="Kruys A."/>
            <person name="Hutchinson M.I."/>
            <person name="Powell A.J."/>
            <person name="Barry K."/>
            <person name="Miller A.N."/>
            <person name="Grigoriev I.V."/>
            <person name="Debuchy R."/>
            <person name="Gladieux P."/>
            <person name="Thoren M.H."/>
            <person name="Johannesson H."/>
        </authorList>
    </citation>
    <scope>NUCLEOTIDE SEQUENCE</scope>
    <source>
        <strain evidence="2">CBS 118394</strain>
    </source>
</reference>
<dbReference type="AlphaFoldDB" id="A0AAE0IDQ2"/>
<dbReference type="EMBL" id="JAUEDM010000003">
    <property type="protein sequence ID" value="KAK3322857.1"/>
    <property type="molecule type" value="Genomic_DNA"/>
</dbReference>
<feature type="region of interest" description="Disordered" evidence="1">
    <location>
        <begin position="1"/>
        <end position="36"/>
    </location>
</feature>
<feature type="compositionally biased region" description="Low complexity" evidence="1">
    <location>
        <begin position="1"/>
        <end position="10"/>
    </location>
</feature>
<dbReference type="Pfam" id="PF11905">
    <property type="entry name" value="DUF3425"/>
    <property type="match status" value="1"/>
</dbReference>
<reference evidence="2" key="1">
    <citation type="journal article" date="2023" name="Mol. Phylogenet. Evol.">
        <title>Genome-scale phylogeny and comparative genomics of the fungal order Sordariales.</title>
        <authorList>
            <person name="Hensen N."/>
            <person name="Bonometti L."/>
            <person name="Westerberg I."/>
            <person name="Brannstrom I.O."/>
            <person name="Guillou S."/>
            <person name="Cros-Aarteil S."/>
            <person name="Calhoun S."/>
            <person name="Haridas S."/>
            <person name="Kuo A."/>
            <person name="Mondo S."/>
            <person name="Pangilinan J."/>
            <person name="Riley R."/>
            <person name="LaButti K."/>
            <person name="Andreopoulos B."/>
            <person name="Lipzen A."/>
            <person name="Chen C."/>
            <person name="Yan M."/>
            <person name="Daum C."/>
            <person name="Ng V."/>
            <person name="Clum A."/>
            <person name="Steindorff A."/>
            <person name="Ohm R.A."/>
            <person name="Martin F."/>
            <person name="Silar P."/>
            <person name="Natvig D.O."/>
            <person name="Lalanne C."/>
            <person name="Gautier V."/>
            <person name="Ament-Velasquez S.L."/>
            <person name="Kruys A."/>
            <person name="Hutchinson M.I."/>
            <person name="Powell A.J."/>
            <person name="Barry K."/>
            <person name="Miller A.N."/>
            <person name="Grigoriev I.V."/>
            <person name="Debuchy R."/>
            <person name="Gladieux P."/>
            <person name="Hiltunen Thoren M."/>
            <person name="Johannesson H."/>
        </authorList>
    </citation>
    <scope>NUCLEOTIDE SEQUENCE</scope>
    <source>
        <strain evidence="2">CBS 118394</strain>
    </source>
</reference>
<protein>
    <recommendedName>
        <fullName evidence="4">BZIP domain-containing protein</fullName>
    </recommendedName>
</protein>
<evidence type="ECO:0008006" key="4">
    <source>
        <dbReference type="Google" id="ProtNLM"/>
    </source>
</evidence>
<feature type="compositionally biased region" description="Polar residues" evidence="1">
    <location>
        <begin position="68"/>
        <end position="86"/>
    </location>
</feature>
<gene>
    <name evidence="2" type="ORF">B0H66DRAFT_474618</name>
</gene>
<dbReference type="PANTHER" id="PTHR38116:SF9">
    <property type="entry name" value="BZIP DOMAIN-CONTAINING PROTEIN"/>
    <property type="match status" value="1"/>
</dbReference>
<evidence type="ECO:0000256" key="1">
    <source>
        <dbReference type="SAM" id="MobiDB-lite"/>
    </source>
</evidence>
<organism evidence="2 3">
    <name type="scientific">Apodospora peruviana</name>
    <dbReference type="NCBI Taxonomy" id="516989"/>
    <lineage>
        <taxon>Eukaryota</taxon>
        <taxon>Fungi</taxon>
        <taxon>Dikarya</taxon>
        <taxon>Ascomycota</taxon>
        <taxon>Pezizomycotina</taxon>
        <taxon>Sordariomycetes</taxon>
        <taxon>Sordariomycetidae</taxon>
        <taxon>Sordariales</taxon>
        <taxon>Lasiosphaeriaceae</taxon>
        <taxon>Apodospora</taxon>
    </lineage>
</organism>
<feature type="region of interest" description="Disordered" evidence="1">
    <location>
        <begin position="54"/>
        <end position="86"/>
    </location>
</feature>
<dbReference type="PANTHER" id="PTHR38116">
    <property type="entry name" value="CHROMOSOME 7, WHOLE GENOME SHOTGUN SEQUENCE"/>
    <property type="match status" value="1"/>
</dbReference>
<evidence type="ECO:0000313" key="3">
    <source>
        <dbReference type="Proteomes" id="UP001283341"/>
    </source>
</evidence>
<keyword evidence="3" id="KW-1185">Reference proteome</keyword>
<sequence>MSMSSASPASNAVGRPRTRQRIRKPADALAIPHIEEDAAERKRVLNILAQRRYRQRKRQLHQEVEPTRSGQETPPSVQGSNSTSTEEANVINLDTTQVLDSLTTGGPHLNPAADSQLDDLSFDDTWPANLEMADLSLLPDSEYDTNFNDDQSLSLFFQDINTTTNNTTTPQHPHDDNISSDSYLLQVNELTLLRALLRIAARLNSASTVWDMAANSPFNAGTGPFVTNLPPTWQPTPSQLNVPHHPVVDLLPWPRVRDRMISVMSLPDDMRPPVARDGPGPLALVNFIYDLEDGAEGVRIWGDDPFDDQSWEVGQVLFERWWFIFDKGVLESSNYLRRLRGAEKLRIITAGGDGYGIDEQVVT</sequence>
<evidence type="ECO:0000313" key="2">
    <source>
        <dbReference type="EMBL" id="KAK3322857.1"/>
    </source>
</evidence>
<name>A0AAE0IDQ2_9PEZI</name>
<accession>A0AAE0IDQ2</accession>
<proteinExistence type="predicted"/>
<dbReference type="InterPro" id="IPR021833">
    <property type="entry name" value="DUF3425"/>
</dbReference>